<accession>A0A6G0Z261</accession>
<evidence type="ECO:0000313" key="2">
    <source>
        <dbReference type="Proteomes" id="UP000478052"/>
    </source>
</evidence>
<comment type="caution">
    <text evidence="1">The sequence shown here is derived from an EMBL/GenBank/DDBJ whole genome shotgun (WGS) entry which is preliminary data.</text>
</comment>
<proteinExistence type="predicted"/>
<reference evidence="1 2" key="1">
    <citation type="submission" date="2019-08" db="EMBL/GenBank/DDBJ databases">
        <title>Whole genome of Aphis craccivora.</title>
        <authorList>
            <person name="Voronova N.V."/>
            <person name="Shulinski R.S."/>
            <person name="Bandarenka Y.V."/>
            <person name="Zhorov D.G."/>
            <person name="Warner D."/>
        </authorList>
    </citation>
    <scope>NUCLEOTIDE SEQUENCE [LARGE SCALE GENOMIC DNA]</scope>
    <source>
        <strain evidence="1">180601</strain>
        <tissue evidence="1">Whole Body</tissue>
    </source>
</reference>
<name>A0A6G0Z261_APHCR</name>
<protein>
    <submittedName>
        <fullName evidence="1">Uncharacterized protein</fullName>
    </submittedName>
</protein>
<sequence>MANSSVALCWDVSFCDSRYPVVVGIRAYTVKYPLMVQLKPFSRLPEIPLPKFNGDFDPYARSGIDFRSSVVRNIPISTDNYVLALSTMPESFYRQQLAATSLIDELLHASTMTHDSQSCVEGKNFGKARPMSSVIAKVGGTCPCCPGTYTSASYTCSKSWSIDDRTRWTQGKQPAN</sequence>
<dbReference type="AlphaFoldDB" id="A0A6G0Z261"/>
<keyword evidence="2" id="KW-1185">Reference proteome</keyword>
<evidence type="ECO:0000313" key="1">
    <source>
        <dbReference type="EMBL" id="KAF0764299.1"/>
    </source>
</evidence>
<organism evidence="1 2">
    <name type="scientific">Aphis craccivora</name>
    <name type="common">Cowpea aphid</name>
    <dbReference type="NCBI Taxonomy" id="307492"/>
    <lineage>
        <taxon>Eukaryota</taxon>
        <taxon>Metazoa</taxon>
        <taxon>Ecdysozoa</taxon>
        <taxon>Arthropoda</taxon>
        <taxon>Hexapoda</taxon>
        <taxon>Insecta</taxon>
        <taxon>Pterygota</taxon>
        <taxon>Neoptera</taxon>
        <taxon>Paraneoptera</taxon>
        <taxon>Hemiptera</taxon>
        <taxon>Sternorrhyncha</taxon>
        <taxon>Aphidomorpha</taxon>
        <taxon>Aphidoidea</taxon>
        <taxon>Aphididae</taxon>
        <taxon>Aphidini</taxon>
        <taxon>Aphis</taxon>
        <taxon>Aphis</taxon>
    </lineage>
</organism>
<dbReference type="Proteomes" id="UP000478052">
    <property type="component" value="Unassembled WGS sequence"/>
</dbReference>
<gene>
    <name evidence="1" type="ORF">FWK35_00023852</name>
</gene>
<dbReference type="EMBL" id="VUJU01001673">
    <property type="protein sequence ID" value="KAF0764299.1"/>
    <property type="molecule type" value="Genomic_DNA"/>
</dbReference>